<sequence>MSYAIYAMSWLLAVFIHINTLKRTALYNTKEAIIDEIYSLIKEYKEDVETLIRETTFSHKFARIENKIKEFNSLVDTEIVSVKSEPISAIFTFDVESSQTDLTNRCYDAVEHIDTCFHEKVQSKYAIFYINRYTLAGVFCSALSMYALIEIVLWVIQ</sequence>
<protein>
    <submittedName>
        <fullName evidence="2">Uncharacterized protein</fullName>
    </submittedName>
</protein>
<dbReference type="AlphaFoldDB" id="A0A1L0E0E2"/>
<evidence type="ECO:0000313" key="2">
    <source>
        <dbReference type="EMBL" id="SGY96104.1"/>
    </source>
</evidence>
<gene>
    <name evidence="2" type="ORF">NVI5450_1811</name>
</gene>
<keyword evidence="1" id="KW-0812">Transmembrane</keyword>
<organism evidence="2 3">
    <name type="scientific">Moritella viscosa</name>
    <dbReference type="NCBI Taxonomy" id="80854"/>
    <lineage>
        <taxon>Bacteria</taxon>
        <taxon>Pseudomonadati</taxon>
        <taxon>Pseudomonadota</taxon>
        <taxon>Gammaproteobacteria</taxon>
        <taxon>Alteromonadales</taxon>
        <taxon>Moritellaceae</taxon>
        <taxon>Moritella</taxon>
    </lineage>
</organism>
<accession>A0A1L0E0E2</accession>
<dbReference type="OrthoDB" id="9927546at2"/>
<evidence type="ECO:0000256" key="1">
    <source>
        <dbReference type="SAM" id="Phobius"/>
    </source>
</evidence>
<proteinExistence type="predicted"/>
<dbReference type="EMBL" id="FPLD01000051">
    <property type="protein sequence ID" value="SGY96104.1"/>
    <property type="molecule type" value="Genomic_DNA"/>
</dbReference>
<evidence type="ECO:0000313" key="3">
    <source>
        <dbReference type="Proteomes" id="UP000183794"/>
    </source>
</evidence>
<feature type="transmembrane region" description="Helical" evidence="1">
    <location>
        <begin position="133"/>
        <end position="156"/>
    </location>
</feature>
<keyword evidence="1" id="KW-1133">Transmembrane helix</keyword>
<name>A0A1L0E0E2_9GAMM</name>
<dbReference type="RefSeq" id="WP_075518187.1">
    <property type="nucleotide sequence ID" value="NZ_FPLD01000051.1"/>
</dbReference>
<reference evidence="2 3" key="1">
    <citation type="submission" date="2016-11" db="EMBL/GenBank/DDBJ databases">
        <authorList>
            <person name="Jaros S."/>
            <person name="Januszkiewicz K."/>
            <person name="Wedrychowicz H."/>
        </authorList>
    </citation>
    <scope>NUCLEOTIDE SEQUENCE [LARGE SCALE GENOMIC DNA]</scope>
    <source>
        <strain evidence="2">NVI 5450</strain>
    </source>
</reference>
<dbReference type="Proteomes" id="UP000183794">
    <property type="component" value="Unassembled WGS sequence"/>
</dbReference>
<keyword evidence="1" id="KW-0472">Membrane</keyword>